<accession>A8PDR0</accession>
<proteinExistence type="predicted"/>
<evidence type="ECO:0000313" key="2">
    <source>
        <dbReference type="EMBL" id="EDP35129.1"/>
    </source>
</evidence>
<reference evidence="2" key="1">
    <citation type="journal article" date="2007" name="Science">
        <title>Draft genome of the filarial nematode parasite Brugia malayi.</title>
        <authorList>
            <person name="Ghedin E."/>
            <person name="Wang S."/>
            <person name="Spiro D."/>
            <person name="Caler E."/>
            <person name="Zhao Q."/>
            <person name="Crabtree J."/>
            <person name="Allen J.E."/>
            <person name="Delcher A.L."/>
            <person name="Guiliano D.B."/>
            <person name="Miranda-Saavedra D."/>
            <person name="Angiuoli S.V."/>
            <person name="Creasy T."/>
            <person name="Amedeo P."/>
            <person name="Haas B."/>
            <person name="El-Sayed N.M."/>
            <person name="Wortman J.R."/>
            <person name="Feldblyum T."/>
            <person name="Tallon L."/>
            <person name="Schatz M."/>
            <person name="Shumway M."/>
            <person name="Koo H."/>
            <person name="Salzberg S.L."/>
            <person name="Schobel S."/>
            <person name="Pertea M."/>
            <person name="Pop M."/>
            <person name="White O."/>
            <person name="Barton G.J."/>
            <person name="Carlow C.K."/>
            <person name="Crawford M.J."/>
            <person name="Daub J."/>
            <person name="Dimmic M.W."/>
            <person name="Estes C.F."/>
            <person name="Foster J.M."/>
            <person name="Ganatra M."/>
            <person name="Gregory W.F."/>
            <person name="Johnson N.M."/>
            <person name="Jin J."/>
            <person name="Komuniecki R."/>
            <person name="Korf I."/>
            <person name="Kumar S."/>
            <person name="Laney S."/>
            <person name="Li B.W."/>
            <person name="Li W."/>
            <person name="Lindblom T.H."/>
            <person name="Lustigman S."/>
            <person name="Ma D."/>
            <person name="Maina C.V."/>
            <person name="Martin D.M."/>
            <person name="McCarter J.P."/>
            <person name="McReynolds L."/>
            <person name="Mitreva M."/>
            <person name="Nutman T.B."/>
            <person name="Parkinson J."/>
            <person name="Peregrin-Alvarez J.M."/>
            <person name="Poole C."/>
            <person name="Ren Q."/>
            <person name="Saunders L."/>
            <person name="Sluder A.E."/>
            <person name="Smith K."/>
            <person name="Stanke M."/>
            <person name="Unnasch T.R."/>
            <person name="Ware J."/>
            <person name="Wei A.D."/>
            <person name="Weil G."/>
            <person name="Williams D.J."/>
            <person name="Zhang Y."/>
            <person name="Williams S.A."/>
            <person name="Fraser-Liggett C."/>
            <person name="Slatko B."/>
            <person name="Blaxter M.L."/>
            <person name="Scott A.L."/>
        </authorList>
    </citation>
    <scope>NUCLEOTIDE SEQUENCE [LARGE SCALE GENOMIC DNA]</scope>
</reference>
<dbReference type="EMBL" id="DS239088">
    <property type="protein sequence ID" value="EDP35129.1"/>
    <property type="molecule type" value="Genomic_DNA"/>
</dbReference>
<name>A8PDR0_BRUMA</name>
<feature type="domain" description="DUF5641" evidence="1">
    <location>
        <begin position="58"/>
        <end position="117"/>
    </location>
</feature>
<dbReference type="Pfam" id="PF18701">
    <property type="entry name" value="DUF5641"/>
    <property type="match status" value="1"/>
</dbReference>
<protein>
    <recommendedName>
        <fullName evidence="1">DUF5641 domain-containing protein</fullName>
    </recommendedName>
</protein>
<sequence>MIKDDDKQEELILHRLETRKASSNTGNAFLKFSRKLESRIFNKPSRTTRRKIISFKRAQRRTPRKGEIVLLNESHIPRRMWKLLRIKDIKTDKGGEVRNVQVETPTGKLLDRPINILYRS</sequence>
<gene>
    <name evidence="2" type="ORF">Bm1_22865</name>
</gene>
<organism evidence="2">
    <name type="scientific">Brugia malayi</name>
    <name type="common">Filarial nematode worm</name>
    <dbReference type="NCBI Taxonomy" id="6279"/>
    <lineage>
        <taxon>Eukaryota</taxon>
        <taxon>Metazoa</taxon>
        <taxon>Ecdysozoa</taxon>
        <taxon>Nematoda</taxon>
        <taxon>Chromadorea</taxon>
        <taxon>Rhabditida</taxon>
        <taxon>Spirurina</taxon>
        <taxon>Spiruromorpha</taxon>
        <taxon>Filarioidea</taxon>
        <taxon>Onchocercidae</taxon>
        <taxon>Brugia</taxon>
    </lineage>
</organism>
<evidence type="ECO:0000259" key="1">
    <source>
        <dbReference type="Pfam" id="PF18701"/>
    </source>
</evidence>
<dbReference type="InterPro" id="IPR040676">
    <property type="entry name" value="DUF5641"/>
</dbReference>
<dbReference type="AlphaFoldDB" id="A8PDR0"/>